<dbReference type="OrthoDB" id="9758333at2"/>
<evidence type="ECO:0000256" key="2">
    <source>
        <dbReference type="ARBA" id="ARBA00007186"/>
    </source>
</evidence>
<protein>
    <recommendedName>
        <fullName evidence="3">non-reducing end alpha-L-arabinofuranosidase</fullName>
        <ecNumber evidence="3">3.2.1.55</ecNumber>
    </recommendedName>
</protein>
<dbReference type="InterPro" id="IPR051563">
    <property type="entry name" value="Glycosyl_Hydrolase_51"/>
</dbReference>
<keyword evidence="4" id="KW-0732">Signal</keyword>
<gene>
    <name evidence="7" type="ORF">HMPREF9447_03950</name>
</gene>
<feature type="domain" description="Alpha-L-arabinofuranosidase C-terminal" evidence="6">
    <location>
        <begin position="674"/>
        <end position="850"/>
    </location>
</feature>
<sequence>MRRFVLLFVFLLVWTQHYNVIMANEPETGYLFSYNKNGVHFAWSVDRENWHTIGENFCFLSSDYGTWMGQKRMIDPIIVPDGTGGWHCLFTVNEEEGTIAYTVSPDLIHWEPQSYPRVNGKGNCMLLELTEDAEDNHLVTWIDTRNGEGQVYGVSTKDFKTYTPARQMSVSVRKNIRKVVNINGVEQSGVINEVSWNVIDRLIKHYEYNTFRENQFDETMAEDAVRFASLKPVDATVTIHPEGKKQISDMLVGIFFEDINYAADGGLYAELVQNRGFEYKLSDKLGNDKTWTSKKAWRLYGEHATFTVDSETPLHVNNPHYAILELEQPGAALVNEGFNGIALNEGDKYYFSMFSRVLQGKGGKVMIRLIDETGEICGEQFMKVSSKEWKKREIVLQSARSTGKAHLEIVPQFVGSIALDMVSLFPRNTFKGRRNGLRMDLAQTLADLKPRFVRFPGGCVAHGDGLANMYRWKNTIGPLESRKTQRNMWGYHQSAGLGYYEYFQFCEDIGAEPLPVLPAGVPCQNSASGGQGQQGGIPMDEMQAYVQEVLDLIEWANGDAKNTFWGKKRAEAGHPAPFNLKYIGIGNEDLISDVFEERYVMICKAVMKRYPEIIVVGTVGPFFQGSDYEKGWSIAKDIKLPMVDEHYYCKPGWFIHNQDYYDRYDRSQSKVYLGEYAAHAPGRKSNLETALCEALHLANIERNGDVVSLTSYAPLLAKEGCIQWAPDLIYFNNTEVKPTVSYYVQQLYGQNSGDEYWPSLTTLSNKQDEVRKRIAVSVVKNTETGEYVIKLVNLLPVAVNFTIDLKSLGIIDTRVKKTILHGKPDDSKLKPITSEITVMGEFKESVSEYSFTVLRLQ</sequence>
<dbReference type="Pfam" id="PF06964">
    <property type="entry name" value="Alpha-L-AF_C"/>
    <property type="match status" value="1"/>
</dbReference>
<dbReference type="EC" id="3.2.1.55" evidence="3"/>
<dbReference type="InterPro" id="IPR055235">
    <property type="entry name" value="ASD1_cat"/>
</dbReference>
<dbReference type="RefSeq" id="WP_009131473.1">
    <property type="nucleotide sequence ID" value="NZ_JH992943.1"/>
</dbReference>
<dbReference type="GO" id="GO:0046373">
    <property type="term" value="P:L-arabinose metabolic process"/>
    <property type="evidence" value="ECO:0007669"/>
    <property type="project" value="InterPro"/>
</dbReference>
<evidence type="ECO:0000256" key="5">
    <source>
        <dbReference type="ARBA" id="ARBA00022801"/>
    </source>
</evidence>
<comment type="similarity">
    <text evidence="2">Belongs to the glycosyl hydrolase 51 family.</text>
</comment>
<dbReference type="Gene3D" id="2.60.120.260">
    <property type="entry name" value="Galactose-binding domain-like"/>
    <property type="match status" value="1"/>
</dbReference>
<dbReference type="GO" id="GO:0046556">
    <property type="term" value="F:alpha-L-arabinofuranosidase activity"/>
    <property type="evidence" value="ECO:0007669"/>
    <property type="project" value="UniProtKB-EC"/>
</dbReference>
<comment type="caution">
    <text evidence="7">The sequence shown here is derived from an EMBL/GenBank/DDBJ whole genome shotgun (WGS) entry which is preliminary data.</text>
</comment>
<dbReference type="Gene3D" id="2.115.10.20">
    <property type="entry name" value="Glycosyl hydrolase domain, family 43"/>
    <property type="match status" value="1"/>
</dbReference>
<organism evidence="7 8">
    <name type="scientific">Bacteroides oleiciplenus YIT 12058</name>
    <dbReference type="NCBI Taxonomy" id="742727"/>
    <lineage>
        <taxon>Bacteria</taxon>
        <taxon>Pseudomonadati</taxon>
        <taxon>Bacteroidota</taxon>
        <taxon>Bacteroidia</taxon>
        <taxon>Bacteroidales</taxon>
        <taxon>Bacteroidaceae</taxon>
        <taxon>Bacteroides</taxon>
    </lineage>
</organism>
<dbReference type="SMART" id="SM00813">
    <property type="entry name" value="Alpha-L-AF_C"/>
    <property type="match status" value="1"/>
</dbReference>
<proteinExistence type="inferred from homology"/>
<dbReference type="eggNOG" id="COG3534">
    <property type="taxonomic scope" value="Bacteria"/>
</dbReference>
<dbReference type="PATRIC" id="fig|742727.4.peg.4023"/>
<dbReference type="PANTHER" id="PTHR31776:SF26">
    <property type="entry name" value="SECRETED ARABINOSIDASE"/>
    <property type="match status" value="1"/>
</dbReference>
<dbReference type="Pfam" id="PF22848">
    <property type="entry name" value="ASD1_dom"/>
    <property type="match status" value="1"/>
</dbReference>
<dbReference type="InterPro" id="IPR055133">
    <property type="entry name" value="BT_3657-like_N"/>
</dbReference>
<comment type="catalytic activity">
    <reaction evidence="1">
        <text>Hydrolysis of terminal non-reducing alpha-L-arabinofuranoside residues in alpha-L-arabinosides.</text>
        <dbReference type="EC" id="3.2.1.55"/>
    </reaction>
</comment>
<dbReference type="InterPro" id="IPR017853">
    <property type="entry name" value="GH"/>
</dbReference>
<evidence type="ECO:0000313" key="8">
    <source>
        <dbReference type="Proteomes" id="UP000009872"/>
    </source>
</evidence>
<dbReference type="Proteomes" id="UP000009872">
    <property type="component" value="Unassembled WGS sequence"/>
</dbReference>
<keyword evidence="8" id="KW-1185">Reference proteome</keyword>
<name>K9E0E2_9BACE</name>
<dbReference type="EMBL" id="ADLF01000016">
    <property type="protein sequence ID" value="EKU89076.1"/>
    <property type="molecule type" value="Genomic_DNA"/>
</dbReference>
<reference evidence="7 8" key="1">
    <citation type="submission" date="2012-09" db="EMBL/GenBank/DDBJ databases">
        <title>The Genome Sequence of Bacteroides oleiciplenus YIT 12058.</title>
        <authorList>
            <consortium name="The Broad Institute Genome Sequencing Platform"/>
            <person name="Earl A."/>
            <person name="Ward D."/>
            <person name="Feldgarden M."/>
            <person name="Gevers D."/>
            <person name="Morotomi M."/>
            <person name="Walker B."/>
            <person name="Young S.K."/>
            <person name="Zeng Q."/>
            <person name="Gargeya S."/>
            <person name="Fitzgerald M."/>
            <person name="Haas B."/>
            <person name="Abouelleil A."/>
            <person name="Alvarado L."/>
            <person name="Arachchi H.M."/>
            <person name="Berlin A.M."/>
            <person name="Chapman S.B."/>
            <person name="Goldberg J."/>
            <person name="Griggs A."/>
            <person name="Gujja S."/>
            <person name="Hansen M."/>
            <person name="Howarth C."/>
            <person name="Imamovic A."/>
            <person name="Larimer J."/>
            <person name="McCowen C."/>
            <person name="Montmayeur A."/>
            <person name="Murphy C."/>
            <person name="Neiman D."/>
            <person name="Pearson M."/>
            <person name="Priest M."/>
            <person name="Roberts A."/>
            <person name="Saif S."/>
            <person name="Shea T."/>
            <person name="Sisk P."/>
            <person name="Sykes S."/>
            <person name="Wortman J."/>
            <person name="Nusbaum C."/>
            <person name="Birren B."/>
        </authorList>
    </citation>
    <scope>NUCLEOTIDE SEQUENCE [LARGE SCALE GENOMIC DNA]</scope>
    <source>
        <strain evidence="7 8">YIT 12058</strain>
    </source>
</reference>
<dbReference type="PANTHER" id="PTHR31776">
    <property type="entry name" value="ALPHA-L-ARABINOFURANOSIDASE 1"/>
    <property type="match status" value="1"/>
</dbReference>
<dbReference type="Gene3D" id="3.20.20.80">
    <property type="entry name" value="Glycosidases"/>
    <property type="match status" value="1"/>
</dbReference>
<dbReference type="SUPFAM" id="SSF51445">
    <property type="entry name" value="(Trans)glycosidases"/>
    <property type="match status" value="1"/>
</dbReference>
<dbReference type="SUPFAM" id="SSF75005">
    <property type="entry name" value="Arabinanase/levansucrase/invertase"/>
    <property type="match status" value="1"/>
</dbReference>
<evidence type="ECO:0000256" key="1">
    <source>
        <dbReference type="ARBA" id="ARBA00001462"/>
    </source>
</evidence>
<evidence type="ECO:0000313" key="7">
    <source>
        <dbReference type="EMBL" id="EKU89076.1"/>
    </source>
</evidence>
<dbReference type="InterPro" id="IPR010720">
    <property type="entry name" value="Alpha-L-AF_C"/>
</dbReference>
<dbReference type="STRING" id="742727.HMPREF9447_03950"/>
<dbReference type="AlphaFoldDB" id="K9E0E2"/>
<dbReference type="HOGENOM" id="CLU_010060_2_1_10"/>
<evidence type="ECO:0000256" key="3">
    <source>
        <dbReference type="ARBA" id="ARBA00012670"/>
    </source>
</evidence>
<accession>K9E0E2</accession>
<evidence type="ECO:0000256" key="4">
    <source>
        <dbReference type="ARBA" id="ARBA00022729"/>
    </source>
</evidence>
<dbReference type="InterPro" id="IPR023296">
    <property type="entry name" value="Glyco_hydro_beta-prop_sf"/>
</dbReference>
<dbReference type="Pfam" id="PF22847">
    <property type="entry name" value="BT_3657-like_N"/>
    <property type="match status" value="1"/>
</dbReference>
<dbReference type="FunFam" id="3.20.20.80:FF:000090">
    <property type="entry name" value="Alpha-L-arabinofuranosidase A"/>
    <property type="match status" value="1"/>
</dbReference>
<evidence type="ECO:0000259" key="6">
    <source>
        <dbReference type="SMART" id="SM00813"/>
    </source>
</evidence>
<keyword evidence="5" id="KW-0378">Hydrolase</keyword>